<dbReference type="InterPro" id="IPR010858">
    <property type="entry name" value="DUF1481"/>
</dbReference>
<organism evidence="1 2">
    <name type="scientific">Candidatus Pantoea varia</name>
    <dbReference type="NCBI Taxonomy" id="1881036"/>
    <lineage>
        <taxon>Bacteria</taxon>
        <taxon>Pseudomonadati</taxon>
        <taxon>Pseudomonadota</taxon>
        <taxon>Gammaproteobacteria</taxon>
        <taxon>Enterobacterales</taxon>
        <taxon>Erwiniaceae</taxon>
        <taxon>Pantoea</taxon>
    </lineage>
</organism>
<name>A0A1I5I9Q0_9GAMM</name>
<sequence length="220" mass="24765">MTPLFQRLSVLILSLFLFGCISTPDIPPFSASGYLADRGVVRIWRKNSDHQSVHIRTLYTPFSGGEGEMTDYVWLEESLISIQRQVKGKQPDDVTLRFDQAGGLNFMQRQLAGRREAVSPDAVELYKFDAQRMRNLSDALLSGQVFLKQGHWLGNNVLESCEGQQVRPAFDADDVQMLTQQQSNAAAPLMVSWLEAPEGIQLLRVSQKDDCSQQPTEEDM</sequence>
<dbReference type="Proteomes" id="UP000198968">
    <property type="component" value="Unassembled WGS sequence"/>
</dbReference>
<evidence type="ECO:0000313" key="2">
    <source>
        <dbReference type="Proteomes" id="UP000198968"/>
    </source>
</evidence>
<dbReference type="EMBL" id="FOVG01000010">
    <property type="protein sequence ID" value="SFO56910.1"/>
    <property type="molecule type" value="Genomic_DNA"/>
</dbReference>
<reference evidence="2" key="1">
    <citation type="submission" date="2016-10" db="EMBL/GenBank/DDBJ databases">
        <authorList>
            <person name="Varghese N."/>
            <person name="Submissions S."/>
        </authorList>
    </citation>
    <scope>NUCLEOTIDE SEQUENCE [LARGE SCALE GENOMIC DNA]</scope>
    <source>
        <strain evidence="2">OV426</strain>
    </source>
</reference>
<dbReference type="RefSeq" id="WP_090967273.1">
    <property type="nucleotide sequence ID" value="NZ_FOVG01000010.1"/>
</dbReference>
<proteinExistence type="predicted"/>
<evidence type="ECO:0000313" key="1">
    <source>
        <dbReference type="EMBL" id="SFO56910.1"/>
    </source>
</evidence>
<protein>
    <recommendedName>
        <fullName evidence="3">DUF1481 domain-containing protein</fullName>
    </recommendedName>
</protein>
<dbReference type="Pfam" id="PF07356">
    <property type="entry name" value="DUF1481"/>
    <property type="match status" value="1"/>
</dbReference>
<accession>A0A1I5I9Q0</accession>
<evidence type="ECO:0008006" key="3">
    <source>
        <dbReference type="Google" id="ProtNLM"/>
    </source>
</evidence>
<dbReference type="AlphaFoldDB" id="A0A1I5I9Q0"/>
<keyword evidence="2" id="KW-1185">Reference proteome</keyword>
<dbReference type="OrthoDB" id="6457475at2"/>
<dbReference type="PROSITE" id="PS51257">
    <property type="entry name" value="PROKAR_LIPOPROTEIN"/>
    <property type="match status" value="1"/>
</dbReference>
<gene>
    <name evidence="1" type="ORF">SAMN05428971_4509</name>
</gene>